<dbReference type="EMBL" id="FZOJ01000006">
    <property type="protein sequence ID" value="SNS21093.1"/>
    <property type="molecule type" value="Genomic_DNA"/>
</dbReference>
<dbReference type="Gene3D" id="3.90.320.10">
    <property type="match status" value="1"/>
</dbReference>
<reference evidence="3 4" key="1">
    <citation type="submission" date="2017-06" db="EMBL/GenBank/DDBJ databases">
        <authorList>
            <person name="Kim H.J."/>
            <person name="Triplett B.A."/>
        </authorList>
    </citation>
    <scope>NUCLEOTIDE SEQUENCE [LARGE SCALE GENOMIC DNA]</scope>
    <source>
        <strain evidence="3 4">SCA</strain>
    </source>
</reference>
<sequence length="274" mass="31980">MGLRNLAKQIKQKEKEASVTIEEKFIKAIDGFLLTSPKKPRVDRLAFKPSQYYKCKRQTYYFLGGEKGIKKKYPRSERILQVGTALHEWVQEDVFMSMKELMGGELEVELLPKEELPNFGKEGLEFLKQSDAPDMEIKFLDHSYTEKFPISGMVDGWMEFDNISFLFEFKTINSKDFSLLIEPLKDHVKQGALYCLSLGVKRVMFLYLCKDTQNLKAYLVTYTDEQIEWVRKHIVGIEKAIDSKELPDKEVNQSCRFCQYKHLCDVDKSVELKP</sequence>
<keyword evidence="1" id="KW-0378">Hydrolase</keyword>
<proteinExistence type="predicted"/>
<dbReference type="RefSeq" id="WP_089282295.1">
    <property type="nucleotide sequence ID" value="NZ_FZOJ01000006.1"/>
</dbReference>
<dbReference type="AlphaFoldDB" id="A0A239CP35"/>
<dbReference type="InterPro" id="IPR022765">
    <property type="entry name" value="Dna2/Cas4_DUF83"/>
</dbReference>
<dbReference type="InterPro" id="IPR011604">
    <property type="entry name" value="PDDEXK-like_dom_sf"/>
</dbReference>
<protein>
    <recommendedName>
        <fullName evidence="2">DUF83 domain-containing protein</fullName>
    </recommendedName>
</protein>
<feature type="domain" description="DUF83" evidence="2">
    <location>
        <begin position="198"/>
        <end position="264"/>
    </location>
</feature>
<evidence type="ECO:0000313" key="3">
    <source>
        <dbReference type="EMBL" id="SNS21093.1"/>
    </source>
</evidence>
<evidence type="ECO:0000259" key="2">
    <source>
        <dbReference type="Pfam" id="PF01930"/>
    </source>
</evidence>
<keyword evidence="4" id="KW-1185">Reference proteome</keyword>
<accession>A0A239CP35</accession>
<dbReference type="Proteomes" id="UP000198304">
    <property type="component" value="Unassembled WGS sequence"/>
</dbReference>
<organism evidence="3 4">
    <name type="scientific">Anaerovirgula multivorans</name>
    <dbReference type="NCBI Taxonomy" id="312168"/>
    <lineage>
        <taxon>Bacteria</taxon>
        <taxon>Bacillati</taxon>
        <taxon>Bacillota</taxon>
        <taxon>Clostridia</taxon>
        <taxon>Peptostreptococcales</taxon>
        <taxon>Natronincolaceae</taxon>
        <taxon>Anaerovirgula</taxon>
    </lineage>
</organism>
<evidence type="ECO:0000313" key="4">
    <source>
        <dbReference type="Proteomes" id="UP000198304"/>
    </source>
</evidence>
<dbReference type="Pfam" id="PF01930">
    <property type="entry name" value="Cas_Cas4"/>
    <property type="match status" value="1"/>
</dbReference>
<dbReference type="OrthoDB" id="2533824at2"/>
<evidence type="ECO:0000256" key="1">
    <source>
        <dbReference type="ARBA" id="ARBA00022801"/>
    </source>
</evidence>
<name>A0A239CP35_9FIRM</name>
<gene>
    <name evidence="3" type="ORF">SAMN05446037_100640</name>
</gene>
<dbReference type="GO" id="GO:0016787">
    <property type="term" value="F:hydrolase activity"/>
    <property type="evidence" value="ECO:0007669"/>
    <property type="project" value="UniProtKB-KW"/>
</dbReference>